<name>A0A4D6XJR9_PSEPU</name>
<dbReference type="PANTHER" id="PTHR30118:SF15">
    <property type="entry name" value="TRANSCRIPTIONAL REGULATORY PROTEIN"/>
    <property type="match status" value="1"/>
</dbReference>
<evidence type="ECO:0000256" key="1">
    <source>
        <dbReference type="ARBA" id="ARBA00009437"/>
    </source>
</evidence>
<dbReference type="GO" id="GO:0003700">
    <property type="term" value="F:DNA-binding transcription factor activity"/>
    <property type="evidence" value="ECO:0007669"/>
    <property type="project" value="InterPro"/>
</dbReference>
<keyword evidence="3" id="KW-0238">DNA-binding</keyword>
<evidence type="ECO:0000313" key="7">
    <source>
        <dbReference type="Proteomes" id="UP000298551"/>
    </source>
</evidence>
<sequence length="336" mass="36982">MAQNSRLPLSDTAGDARQAGEVDFDSLACRELAARLRQLNLNLLPVLQKLLCTRSVAHTANALKLTPPAISQALRQLRSIFDDQLLVMNGRSGQLTPRGEQLRIPLSRILGELDRLLQPPAAFEPSQEAAHFRIATVDYVGFLLGPGLLNACGRLAPNVTLEFVQMEFHGAKDLSQVDFLIAPRETWPTIGKRAESTELWREDIVCIAGPANDRLTSPIDPLLFQGLRHVGFQLPWASQQTRGQLQPTYSLESSSVCTTPSFLSLGAMVAQTDCVALVPRRLAHALHAPGVEGALRTLEIDYSNTSVVIDLYWSRGTNKRGHEWLRALLKETAAEL</sequence>
<dbReference type="OrthoDB" id="8720143at2"/>
<dbReference type="Pfam" id="PF00126">
    <property type="entry name" value="HTH_1"/>
    <property type="match status" value="1"/>
</dbReference>
<evidence type="ECO:0000256" key="4">
    <source>
        <dbReference type="ARBA" id="ARBA00023163"/>
    </source>
</evidence>
<evidence type="ECO:0000259" key="5">
    <source>
        <dbReference type="PROSITE" id="PS50931"/>
    </source>
</evidence>
<dbReference type="InterPro" id="IPR050389">
    <property type="entry name" value="LysR-type_TF"/>
</dbReference>
<dbReference type="InterPro" id="IPR036388">
    <property type="entry name" value="WH-like_DNA-bd_sf"/>
</dbReference>
<dbReference type="CDD" id="cd08417">
    <property type="entry name" value="PBP2_Nitroaromatics_like"/>
    <property type="match status" value="1"/>
</dbReference>
<proteinExistence type="inferred from homology"/>
<dbReference type="EMBL" id="CP039371">
    <property type="protein sequence ID" value="QCI13105.1"/>
    <property type="molecule type" value="Genomic_DNA"/>
</dbReference>
<evidence type="ECO:0000256" key="3">
    <source>
        <dbReference type="ARBA" id="ARBA00023125"/>
    </source>
</evidence>
<dbReference type="PANTHER" id="PTHR30118">
    <property type="entry name" value="HTH-TYPE TRANSCRIPTIONAL REGULATOR LEUO-RELATED"/>
    <property type="match status" value="1"/>
</dbReference>
<evidence type="ECO:0000313" key="6">
    <source>
        <dbReference type="EMBL" id="QCI13105.1"/>
    </source>
</evidence>
<dbReference type="Pfam" id="PF03466">
    <property type="entry name" value="LysR_substrate"/>
    <property type="match status" value="1"/>
</dbReference>
<dbReference type="Proteomes" id="UP000298551">
    <property type="component" value="Chromosome"/>
</dbReference>
<dbReference type="Gene3D" id="3.40.190.10">
    <property type="entry name" value="Periplasmic binding protein-like II"/>
    <property type="match status" value="2"/>
</dbReference>
<dbReference type="InterPro" id="IPR000847">
    <property type="entry name" value="LysR_HTH_N"/>
</dbReference>
<dbReference type="SUPFAM" id="SSF53850">
    <property type="entry name" value="Periplasmic binding protein-like II"/>
    <property type="match status" value="1"/>
</dbReference>
<dbReference type="InterPro" id="IPR037402">
    <property type="entry name" value="YidZ_PBP2"/>
</dbReference>
<protein>
    <submittedName>
        <fullName evidence="6">LysR family transcriptional regulator</fullName>
    </submittedName>
</protein>
<comment type="similarity">
    <text evidence="1">Belongs to the LysR transcriptional regulatory family.</text>
</comment>
<dbReference type="AlphaFoldDB" id="A0A4D6XJR9"/>
<dbReference type="RefSeq" id="WP_136915253.1">
    <property type="nucleotide sequence ID" value="NZ_CP039371.1"/>
</dbReference>
<dbReference type="SUPFAM" id="SSF46785">
    <property type="entry name" value="Winged helix' DNA-binding domain"/>
    <property type="match status" value="1"/>
</dbReference>
<reference evidence="7" key="1">
    <citation type="submission" date="2019-04" db="EMBL/GenBank/DDBJ databases">
        <title>Genome sequence of Pseudomonas putida 1290, an auxin catabolizing strain.</title>
        <authorList>
            <person name="Laird T.S."/>
            <person name="Leveau J.H.J."/>
        </authorList>
    </citation>
    <scope>NUCLEOTIDE SEQUENCE [LARGE SCALE GENOMIC DNA]</scope>
    <source>
        <strain evidence="7">1290</strain>
    </source>
</reference>
<dbReference type="InterPro" id="IPR005119">
    <property type="entry name" value="LysR_subst-bd"/>
</dbReference>
<organism evidence="6 7">
    <name type="scientific">Pseudomonas putida</name>
    <name type="common">Arthrobacter siderocapsulatus</name>
    <dbReference type="NCBI Taxonomy" id="303"/>
    <lineage>
        <taxon>Bacteria</taxon>
        <taxon>Pseudomonadati</taxon>
        <taxon>Pseudomonadota</taxon>
        <taxon>Gammaproteobacteria</taxon>
        <taxon>Pseudomonadales</taxon>
        <taxon>Pseudomonadaceae</taxon>
        <taxon>Pseudomonas</taxon>
    </lineage>
</organism>
<keyword evidence="4" id="KW-0804">Transcription</keyword>
<evidence type="ECO:0000256" key="2">
    <source>
        <dbReference type="ARBA" id="ARBA00023015"/>
    </source>
</evidence>
<gene>
    <name evidence="6" type="ORF">E6B08_17765</name>
</gene>
<dbReference type="Gene3D" id="1.10.10.10">
    <property type="entry name" value="Winged helix-like DNA-binding domain superfamily/Winged helix DNA-binding domain"/>
    <property type="match status" value="1"/>
</dbReference>
<keyword evidence="2" id="KW-0805">Transcription regulation</keyword>
<dbReference type="PROSITE" id="PS50931">
    <property type="entry name" value="HTH_LYSR"/>
    <property type="match status" value="1"/>
</dbReference>
<dbReference type="InterPro" id="IPR036390">
    <property type="entry name" value="WH_DNA-bd_sf"/>
</dbReference>
<feature type="domain" description="HTH lysR-type" evidence="5">
    <location>
        <begin position="39"/>
        <end position="96"/>
    </location>
</feature>
<dbReference type="GO" id="GO:0003677">
    <property type="term" value="F:DNA binding"/>
    <property type="evidence" value="ECO:0007669"/>
    <property type="project" value="UniProtKB-KW"/>
</dbReference>
<accession>A0A4D6XJR9</accession>